<dbReference type="SUPFAM" id="SSF56634">
    <property type="entry name" value="Heme-dependent catalase-like"/>
    <property type="match status" value="1"/>
</dbReference>
<organism evidence="3 4">
    <name type="scientific">Wandonia haliotis</name>
    <dbReference type="NCBI Taxonomy" id="574963"/>
    <lineage>
        <taxon>Bacteria</taxon>
        <taxon>Pseudomonadati</taxon>
        <taxon>Bacteroidota</taxon>
        <taxon>Flavobacteriia</taxon>
        <taxon>Flavobacteriales</taxon>
        <taxon>Crocinitomicaceae</taxon>
        <taxon>Wandonia</taxon>
    </lineage>
</organism>
<protein>
    <recommendedName>
        <fullName evidence="5">Catalase</fullName>
    </recommendedName>
</protein>
<sequence length="1078" mass="123542">MKNDSVNDFPCWNPDGKRSIERLKEMFVDINQKKLIANGKPPAPRAVFRKQHGIATGRFSVLPLPDELKFLEGQDLGVFNYDTSKDNSFECILRFSSDIAPNQADLNSTIGIGMKLFGEESNNDFFSAPNTDFIFQNIDRFFVKDADQMCQFTTASMIDRDLDTYLEKHPETKVILGEMSHPEGSCLTANYWAIIPFKFGDGYMVKYRLRPVNPESSNPLEDKNYLSEDLHSRLLNGDYRFHFEIQVKEYDAAAGEDLQHTWKEPFYPIAEVVLPQQNTMQKGLPEFGNYLNFNIWRVPTQNLPFGTLAEARREVYKYSAETRYSANGWNMREPESTPCPYHAKSENIDDCIVRAAIYPPIGIMRIGNSDEVYPGPLVPDPIPNGDDFYRDKYGRLKRQTAEFRIYGLNAKGEAVRELTGAEVDDVEITWSCHLANQKAAWYDFNIALDIPEAKEYPASNPRNMNIKNRDSLVIDGGEKSISCIAADTATNDLQYGAKHVESFAGTFLDESVYLGDMFVKPESNRLYLVGGKGKSENINGEPAITFANNEGWYDDVSDGPVTATVSYKGEELQVEPAWVICGPPDYAPMQKSVRTMWDLMRDLAVSQKMLPCPQRPSLKDDILPIFMRMADLQWVNRGFSEMFGYLGPFNFTNEEWIERLSDQSMTNLEFRRTLYNQFRQFELPGSQSPALWPWLYGDAIELPPQGSPRQHTTLTSLQLRFLEQWVQGDFVNDLDEKAVHRTIDEYPVSKQPDLLTRAALDFCLADAFHPGCEMTWPVRMPAMYRGPFRFAHDKNQKISDHLDYGATIDYSIVTADINPFGGQVAGGITRWMAIPWQTDTSSCRDGYDTTYDPYLPTFWPARVPNNILGYTQYQQLMDEEIPADQKMEEFRYRKEWLSDLPGHPTRYTDYREVINKMVTSFDRVGVVLQEDLDVPELPEKIQVAYPKTLGHLCQAIHDLFREHFRITIPVDRIRPVLENLLQDDTDKIGDMIDYIVGILSDRKKEVLLKSETVSETTKSLSENWVKADTNLQTTMLGTAITEQIIEPVKQLPEKTYVKPGEKVITIHERFRQQLNARR</sequence>
<dbReference type="InterPro" id="IPR041168">
    <property type="entry name" value="LodA_N"/>
</dbReference>
<feature type="domain" description="L-Lysine epsilon oxidase N-terminal" evidence="1">
    <location>
        <begin position="358"/>
        <end position="581"/>
    </location>
</feature>
<feature type="domain" description="L-lysine epsilon oxidase C-terminal" evidence="2">
    <location>
        <begin position="707"/>
        <end position="859"/>
    </location>
</feature>
<proteinExistence type="predicted"/>
<dbReference type="CDD" id="cd14731">
    <property type="entry name" value="LodA_like_1"/>
    <property type="match status" value="1"/>
</dbReference>
<name>A0ABP3XYH7_9FLAO</name>
<evidence type="ECO:0000313" key="4">
    <source>
        <dbReference type="Proteomes" id="UP001501126"/>
    </source>
</evidence>
<dbReference type="Proteomes" id="UP001501126">
    <property type="component" value="Unassembled WGS sequence"/>
</dbReference>
<comment type="caution">
    <text evidence="3">The sequence shown here is derived from an EMBL/GenBank/DDBJ whole genome shotgun (WGS) entry which is preliminary data.</text>
</comment>
<accession>A0ABP3XYH7</accession>
<keyword evidence="4" id="KW-1185">Reference proteome</keyword>
<dbReference type="EMBL" id="BAAAFH010000001">
    <property type="protein sequence ID" value="GAA0873627.1"/>
    <property type="molecule type" value="Genomic_DNA"/>
</dbReference>
<dbReference type="Gene3D" id="2.40.180.10">
    <property type="entry name" value="Catalase core domain"/>
    <property type="match status" value="1"/>
</dbReference>
<dbReference type="RefSeq" id="WP_343783844.1">
    <property type="nucleotide sequence ID" value="NZ_BAAAFH010000001.1"/>
</dbReference>
<dbReference type="InterPro" id="IPR041173">
    <property type="entry name" value="LodA_C"/>
</dbReference>
<reference evidence="4" key="1">
    <citation type="journal article" date="2019" name="Int. J. Syst. Evol. Microbiol.">
        <title>The Global Catalogue of Microorganisms (GCM) 10K type strain sequencing project: providing services to taxonomists for standard genome sequencing and annotation.</title>
        <authorList>
            <consortium name="The Broad Institute Genomics Platform"/>
            <consortium name="The Broad Institute Genome Sequencing Center for Infectious Disease"/>
            <person name="Wu L."/>
            <person name="Ma J."/>
        </authorList>
    </citation>
    <scope>NUCLEOTIDE SEQUENCE [LARGE SCALE GENOMIC DNA]</scope>
    <source>
        <strain evidence="4">JCM 16083</strain>
    </source>
</reference>
<evidence type="ECO:0000259" key="1">
    <source>
        <dbReference type="Pfam" id="PF17990"/>
    </source>
</evidence>
<evidence type="ECO:0008006" key="5">
    <source>
        <dbReference type="Google" id="ProtNLM"/>
    </source>
</evidence>
<evidence type="ECO:0000259" key="2">
    <source>
        <dbReference type="Pfam" id="PF18417"/>
    </source>
</evidence>
<dbReference type="InterPro" id="IPR020835">
    <property type="entry name" value="Catalase_sf"/>
</dbReference>
<evidence type="ECO:0000313" key="3">
    <source>
        <dbReference type="EMBL" id="GAA0873627.1"/>
    </source>
</evidence>
<dbReference type="InterPro" id="IPR033798">
    <property type="entry name" value="LodA-like"/>
</dbReference>
<gene>
    <name evidence="3" type="ORF">GCM10009118_00350</name>
</gene>
<dbReference type="Pfam" id="PF17990">
    <property type="entry name" value="LodA_N"/>
    <property type="match status" value="1"/>
</dbReference>
<dbReference type="Pfam" id="PF18417">
    <property type="entry name" value="LodA_C"/>
    <property type="match status" value="1"/>
</dbReference>